<proteinExistence type="predicted"/>
<feature type="signal peptide" evidence="1">
    <location>
        <begin position="1"/>
        <end position="35"/>
    </location>
</feature>
<keyword evidence="1" id="KW-0732">Signal</keyword>
<gene>
    <name evidence="2" type="ORF">ACFOX0_29610</name>
</gene>
<dbReference type="RefSeq" id="WP_377552200.1">
    <property type="nucleotide sequence ID" value="NZ_JBHSBN010000033.1"/>
</dbReference>
<name>A0ABV8KVE5_9ACTN</name>
<dbReference type="PANTHER" id="PTHR35567:SF1">
    <property type="entry name" value="CONSERVED FUNGAL PROTEIN (AFU_ORTHOLOGUE AFUA_1G14230)"/>
    <property type="match status" value="1"/>
</dbReference>
<reference evidence="3" key="1">
    <citation type="journal article" date="2019" name="Int. J. Syst. Evol. Microbiol.">
        <title>The Global Catalogue of Microorganisms (GCM) 10K type strain sequencing project: providing services to taxonomists for standard genome sequencing and annotation.</title>
        <authorList>
            <consortium name="The Broad Institute Genomics Platform"/>
            <consortium name="The Broad Institute Genome Sequencing Center for Infectious Disease"/>
            <person name="Wu L."/>
            <person name="Ma J."/>
        </authorList>
    </citation>
    <scope>NUCLEOTIDE SEQUENCE [LARGE SCALE GENOMIC DNA]</scope>
    <source>
        <strain evidence="3">2902at01</strain>
    </source>
</reference>
<dbReference type="InterPro" id="IPR021851">
    <property type="entry name" value="DUF3455"/>
</dbReference>
<keyword evidence="3" id="KW-1185">Reference proteome</keyword>
<dbReference type="PANTHER" id="PTHR35567">
    <property type="entry name" value="MALATE DEHYDROGENASE (AFU_ORTHOLOGUE AFUA_2G13800)"/>
    <property type="match status" value="1"/>
</dbReference>
<dbReference type="Pfam" id="PF11937">
    <property type="entry name" value="DUF3455"/>
    <property type="match status" value="1"/>
</dbReference>
<accession>A0ABV8KVE5</accession>
<sequence length="188" mass="19383">MNLRSRRLVRPARTLAGVGLAATLLATVAGSAGYAADGRPRPVDVPAVLRPPAGQVLSADFAAAGVQVYGCADGAWTFTEPAANLLGWVRRRPGAATAVHFRGPSWESTDDGSLVEATVVASSPVPGSVPELLLRATRNRGDGVFGRVGYVQRLHARGGTAPTGSCPAGATTGVPYRAEYRFYVPAGS</sequence>
<comment type="caution">
    <text evidence="2">The sequence shown here is derived from an EMBL/GenBank/DDBJ whole genome shotgun (WGS) entry which is preliminary data.</text>
</comment>
<evidence type="ECO:0000313" key="3">
    <source>
        <dbReference type="Proteomes" id="UP001595868"/>
    </source>
</evidence>
<evidence type="ECO:0000313" key="2">
    <source>
        <dbReference type="EMBL" id="MFC4110067.1"/>
    </source>
</evidence>
<protein>
    <submittedName>
        <fullName evidence="2">DUF3455 domain-containing protein</fullName>
    </submittedName>
</protein>
<feature type="chain" id="PRO_5047106617" evidence="1">
    <location>
        <begin position="36"/>
        <end position="188"/>
    </location>
</feature>
<evidence type="ECO:0000256" key="1">
    <source>
        <dbReference type="SAM" id="SignalP"/>
    </source>
</evidence>
<dbReference type="Proteomes" id="UP001595868">
    <property type="component" value="Unassembled WGS sequence"/>
</dbReference>
<organism evidence="2 3">
    <name type="scientific">Micromonospora zhanjiangensis</name>
    <dbReference type="NCBI Taxonomy" id="1522057"/>
    <lineage>
        <taxon>Bacteria</taxon>
        <taxon>Bacillati</taxon>
        <taxon>Actinomycetota</taxon>
        <taxon>Actinomycetes</taxon>
        <taxon>Micromonosporales</taxon>
        <taxon>Micromonosporaceae</taxon>
        <taxon>Micromonospora</taxon>
    </lineage>
</organism>
<dbReference type="EMBL" id="JBHSBN010000033">
    <property type="protein sequence ID" value="MFC4110067.1"/>
    <property type="molecule type" value="Genomic_DNA"/>
</dbReference>